<accession>A0A5C8ZWD9</accession>
<dbReference type="Pfam" id="PF13487">
    <property type="entry name" value="HD_5"/>
    <property type="match status" value="1"/>
</dbReference>
<dbReference type="RefSeq" id="WP_148069313.1">
    <property type="nucleotide sequence ID" value="NZ_VRZA01000005.1"/>
</dbReference>
<dbReference type="Proteomes" id="UP000321039">
    <property type="component" value="Unassembled WGS sequence"/>
</dbReference>
<dbReference type="AlphaFoldDB" id="A0A5C8ZWD9"/>
<evidence type="ECO:0000313" key="2">
    <source>
        <dbReference type="EMBL" id="TXS92074.1"/>
    </source>
</evidence>
<evidence type="ECO:0000259" key="1">
    <source>
        <dbReference type="PROSITE" id="PS51832"/>
    </source>
</evidence>
<dbReference type="EMBL" id="VRZA01000005">
    <property type="protein sequence ID" value="TXS92074.1"/>
    <property type="molecule type" value="Genomic_DNA"/>
</dbReference>
<dbReference type="Pfam" id="PF11871">
    <property type="entry name" value="DUF3391"/>
    <property type="match status" value="1"/>
</dbReference>
<dbReference type="InterPro" id="IPR037522">
    <property type="entry name" value="HD_GYP_dom"/>
</dbReference>
<dbReference type="InterPro" id="IPR003607">
    <property type="entry name" value="HD/PDEase_dom"/>
</dbReference>
<gene>
    <name evidence="2" type="ORF">FV139_15220</name>
</gene>
<dbReference type="SMART" id="SM00471">
    <property type="entry name" value="HDc"/>
    <property type="match status" value="1"/>
</dbReference>
<dbReference type="PANTHER" id="PTHR43155:SF2">
    <property type="entry name" value="CYCLIC DI-GMP PHOSPHODIESTERASE PA4108"/>
    <property type="match status" value="1"/>
</dbReference>
<comment type="caution">
    <text evidence="2">The sequence shown here is derived from an EMBL/GenBank/DDBJ whole genome shotgun (WGS) entry which is preliminary data.</text>
</comment>
<evidence type="ECO:0000313" key="3">
    <source>
        <dbReference type="Proteomes" id="UP000321039"/>
    </source>
</evidence>
<protein>
    <submittedName>
        <fullName evidence="2">DUF3391 domain-containing protein</fullName>
    </submittedName>
</protein>
<dbReference type="PANTHER" id="PTHR43155">
    <property type="entry name" value="CYCLIC DI-GMP PHOSPHODIESTERASE PA4108-RELATED"/>
    <property type="match status" value="1"/>
</dbReference>
<feature type="domain" description="HD-GYP" evidence="1">
    <location>
        <begin position="127"/>
        <end position="323"/>
    </location>
</feature>
<sequence>MRLVKLPAMNLQPGMFIAELDRPWLDTPFALQGFVVRDNEEILYVSQYVEHVYVDAEHKGAREFLSLKLEPTHQPARERLELKADMQAARACFDNAATTLDSVFDSLRAGRESDIQSVQDSINPLIETLFRNQEATAALLRLKASGDYRFEHGVSMAVWAAILGRQIGLLRDDLETLALGCALCDVGMTQLPSNLLQQQTPLDESQRRIVRAHPAMGSDLLSETKKIGFEALAIVENHHERMDGSGYPRGVDGAAIPLLARIAGLVDTYDAMIKPRPWAPARTSHAAVQELIEAKGVTFQEALVEQFIQAIGLFPTGTLVELSSGEVGIVTRQNESRRLKPEVVAVLDTNHQRLDRIEIIDLADQPRDTERWIVRELPPGSYGVDSEEYFI</sequence>
<name>A0A5C8ZWD9_9GAMM</name>
<reference evidence="2 3" key="1">
    <citation type="submission" date="2019-08" db="EMBL/GenBank/DDBJ databases">
        <title>Parahaliea maris sp. nov., isolated from the surface seawater.</title>
        <authorList>
            <person name="Liu Y."/>
        </authorList>
    </citation>
    <scope>NUCLEOTIDE SEQUENCE [LARGE SCALE GENOMIC DNA]</scope>
    <source>
        <strain evidence="2 3">HSLHS9</strain>
    </source>
</reference>
<dbReference type="Gene3D" id="1.10.3210.10">
    <property type="entry name" value="Hypothetical protein af1432"/>
    <property type="match status" value="1"/>
</dbReference>
<dbReference type="PROSITE" id="PS51832">
    <property type="entry name" value="HD_GYP"/>
    <property type="match status" value="1"/>
</dbReference>
<keyword evidence="3" id="KW-1185">Reference proteome</keyword>
<dbReference type="GO" id="GO:0008081">
    <property type="term" value="F:phosphoric diester hydrolase activity"/>
    <property type="evidence" value="ECO:0007669"/>
    <property type="project" value="UniProtKB-ARBA"/>
</dbReference>
<proteinExistence type="predicted"/>
<organism evidence="2 3">
    <name type="scientific">Parahaliea maris</name>
    <dbReference type="NCBI Taxonomy" id="2716870"/>
    <lineage>
        <taxon>Bacteria</taxon>
        <taxon>Pseudomonadati</taxon>
        <taxon>Pseudomonadota</taxon>
        <taxon>Gammaproteobacteria</taxon>
        <taxon>Cellvibrionales</taxon>
        <taxon>Halieaceae</taxon>
        <taxon>Parahaliea</taxon>
    </lineage>
</organism>
<dbReference type="SUPFAM" id="SSF109604">
    <property type="entry name" value="HD-domain/PDEase-like"/>
    <property type="match status" value="1"/>
</dbReference>
<dbReference type="CDD" id="cd00077">
    <property type="entry name" value="HDc"/>
    <property type="match status" value="1"/>
</dbReference>
<dbReference type="InterPro" id="IPR021812">
    <property type="entry name" value="DUF3391"/>
</dbReference>